<feature type="region of interest" description="Disordered" evidence="1">
    <location>
        <begin position="1"/>
        <end position="60"/>
    </location>
</feature>
<proteinExistence type="predicted"/>
<protein>
    <submittedName>
        <fullName evidence="2">Uncharacterized protein</fullName>
    </submittedName>
</protein>
<dbReference type="OrthoDB" id="10650493at2759"/>
<comment type="caution">
    <text evidence="2">The sequence shown here is derived from an EMBL/GenBank/DDBJ whole genome shotgun (WGS) entry which is preliminary data.</text>
</comment>
<keyword evidence="3" id="KW-1185">Reference proteome</keyword>
<feature type="compositionally biased region" description="Gly residues" evidence="1">
    <location>
        <begin position="1"/>
        <end position="20"/>
    </location>
</feature>
<feature type="compositionally biased region" description="Polar residues" evidence="1">
    <location>
        <begin position="44"/>
        <end position="57"/>
    </location>
</feature>
<feature type="compositionally biased region" description="Low complexity" evidence="1">
    <location>
        <begin position="162"/>
        <end position="173"/>
    </location>
</feature>
<dbReference type="Proteomes" id="UP000738359">
    <property type="component" value="Unassembled WGS sequence"/>
</dbReference>
<feature type="compositionally biased region" description="Polar residues" evidence="1">
    <location>
        <begin position="183"/>
        <end position="199"/>
    </location>
</feature>
<evidence type="ECO:0000256" key="1">
    <source>
        <dbReference type="SAM" id="MobiDB-lite"/>
    </source>
</evidence>
<reference evidence="2" key="1">
    <citation type="journal article" date="2020" name="Fungal Divers.">
        <title>Resolving the Mortierellaceae phylogeny through synthesis of multi-gene phylogenetics and phylogenomics.</title>
        <authorList>
            <person name="Vandepol N."/>
            <person name="Liber J."/>
            <person name="Desiro A."/>
            <person name="Na H."/>
            <person name="Kennedy M."/>
            <person name="Barry K."/>
            <person name="Grigoriev I.V."/>
            <person name="Miller A.N."/>
            <person name="O'Donnell K."/>
            <person name="Stajich J.E."/>
            <person name="Bonito G."/>
        </authorList>
    </citation>
    <scope>NUCLEOTIDE SEQUENCE</scope>
    <source>
        <strain evidence="2">CK1249</strain>
    </source>
</reference>
<gene>
    <name evidence="2" type="ORF">BGZ70_009566</name>
</gene>
<organism evidence="2 3">
    <name type="scientific">Mortierella alpina</name>
    <name type="common">Oleaginous fungus</name>
    <name type="synonym">Mortierella renispora</name>
    <dbReference type="NCBI Taxonomy" id="64518"/>
    <lineage>
        <taxon>Eukaryota</taxon>
        <taxon>Fungi</taxon>
        <taxon>Fungi incertae sedis</taxon>
        <taxon>Mucoromycota</taxon>
        <taxon>Mortierellomycotina</taxon>
        <taxon>Mortierellomycetes</taxon>
        <taxon>Mortierellales</taxon>
        <taxon>Mortierellaceae</taxon>
        <taxon>Mortierella</taxon>
    </lineage>
</organism>
<name>A0A9P6J376_MORAP</name>
<feature type="compositionally biased region" description="Low complexity" evidence="1">
    <location>
        <begin position="130"/>
        <end position="139"/>
    </location>
</feature>
<feature type="region of interest" description="Disordered" evidence="1">
    <location>
        <begin position="120"/>
        <end position="139"/>
    </location>
</feature>
<evidence type="ECO:0000313" key="2">
    <source>
        <dbReference type="EMBL" id="KAF9957267.1"/>
    </source>
</evidence>
<evidence type="ECO:0000313" key="3">
    <source>
        <dbReference type="Proteomes" id="UP000738359"/>
    </source>
</evidence>
<dbReference type="EMBL" id="JAAAHY010000789">
    <property type="protein sequence ID" value="KAF9957267.1"/>
    <property type="molecule type" value="Genomic_DNA"/>
</dbReference>
<sequence>MNYGQGGGYPGQQNPYGGGYDPSVYPPQQQQQQQDYANQGYDPSATQGYDPNYNGPSVSAPPYSAYPPAAGMMGGPANSNINGGYPASPAFNNMHLNTSNSMNNGGGMNNNNNSYPNGNINAGGMGGGPNTNSGYDNNLSNSMNNMNMNNNGINNNNMNNMNNMNNGINSNNGTVNYGPPPANQQYQSGGLTYQQTIYNPSPAKPAGMSPSSSNPPTPGQPSRAQAPQPEGDYPVVMAIDFGKTRAFDTAQLRLQT</sequence>
<accession>A0A9P6J376</accession>
<feature type="region of interest" description="Disordered" evidence="1">
    <location>
        <begin position="162"/>
        <end position="234"/>
    </location>
</feature>
<dbReference type="AlphaFoldDB" id="A0A9P6J376"/>